<evidence type="ECO:0000259" key="12">
    <source>
        <dbReference type="PROSITE" id="PS51918"/>
    </source>
</evidence>
<feature type="binding site" evidence="9">
    <location>
        <position position="215"/>
    </location>
    <ligand>
        <name>[4Fe-4S] cluster</name>
        <dbReference type="ChEBI" id="CHEBI:49883"/>
        <label>2</label>
        <note>4Fe-4S-S-AdoMet</note>
    </ligand>
</feature>
<dbReference type="Gene3D" id="3.80.30.20">
    <property type="entry name" value="tm_1862 like domain"/>
    <property type="match status" value="1"/>
</dbReference>
<dbReference type="SFLD" id="SFLDG01061">
    <property type="entry name" value="methylthiotransferase"/>
    <property type="match status" value="1"/>
</dbReference>
<dbReference type="EMBL" id="AP011673">
    <property type="protein sequence ID" value="BAL53969.1"/>
    <property type="molecule type" value="Genomic_DNA"/>
</dbReference>
<dbReference type="InterPro" id="IPR023404">
    <property type="entry name" value="rSAM_horseshoe"/>
</dbReference>
<feature type="binding site" evidence="9">
    <location>
        <position position="24"/>
    </location>
    <ligand>
        <name>[4Fe-4S] cluster</name>
        <dbReference type="ChEBI" id="CHEBI:49883"/>
        <label>1</label>
    </ligand>
</feature>
<dbReference type="SUPFAM" id="SSF102114">
    <property type="entry name" value="Radical SAM enzymes"/>
    <property type="match status" value="1"/>
</dbReference>
<dbReference type="InterPro" id="IPR038135">
    <property type="entry name" value="Methylthiotransferase_N_sf"/>
</dbReference>
<dbReference type="InterPro" id="IPR002792">
    <property type="entry name" value="TRAM_dom"/>
</dbReference>
<dbReference type="PROSITE" id="PS51449">
    <property type="entry name" value="MTTASE_N"/>
    <property type="match status" value="1"/>
</dbReference>
<reference evidence="13" key="2">
    <citation type="journal article" date="2012" name="PLoS ONE">
        <title>A Deeply Branching Thermophilic Bacterium with an Ancient Acetyl-CoA Pathway Dominates a Subsurface Ecosystem.</title>
        <authorList>
            <person name="Takami H."/>
            <person name="Noguchi H."/>
            <person name="Takaki Y."/>
            <person name="Uchiyama I."/>
            <person name="Toyoda A."/>
            <person name="Nishi S."/>
            <person name="Chee G.-J."/>
            <person name="Arai W."/>
            <person name="Nunoura T."/>
            <person name="Itoh T."/>
            <person name="Hattori M."/>
            <person name="Takai K."/>
        </authorList>
    </citation>
    <scope>NUCLEOTIDE SEQUENCE</scope>
</reference>
<dbReference type="Gene3D" id="3.40.50.12160">
    <property type="entry name" value="Methylthiotransferase, N-terminal domain"/>
    <property type="match status" value="1"/>
</dbReference>
<comment type="function">
    <text evidence="9">Catalyzes the methylthiolation of an aspartic acid residue of ribosomal protein uS12.</text>
</comment>
<dbReference type="GO" id="GO:0051539">
    <property type="term" value="F:4 iron, 4 sulfur cluster binding"/>
    <property type="evidence" value="ECO:0007669"/>
    <property type="project" value="UniProtKB-UniRule"/>
</dbReference>
<evidence type="ECO:0000256" key="8">
    <source>
        <dbReference type="ARBA" id="ARBA00023014"/>
    </source>
</evidence>
<dbReference type="CDD" id="cd01335">
    <property type="entry name" value="Radical_SAM"/>
    <property type="match status" value="1"/>
</dbReference>
<dbReference type="Pfam" id="PF00919">
    <property type="entry name" value="UPF0004"/>
    <property type="match status" value="1"/>
</dbReference>
<evidence type="ECO:0000256" key="1">
    <source>
        <dbReference type="ARBA" id="ARBA00003234"/>
    </source>
</evidence>
<feature type="binding site" evidence="9">
    <location>
        <position position="60"/>
    </location>
    <ligand>
        <name>[4Fe-4S] cluster</name>
        <dbReference type="ChEBI" id="CHEBI:49883"/>
        <label>1</label>
    </ligand>
</feature>
<feature type="binding site" evidence="9">
    <location>
        <position position="94"/>
    </location>
    <ligand>
        <name>[4Fe-4S] cluster</name>
        <dbReference type="ChEBI" id="CHEBI:49883"/>
        <label>1</label>
    </ligand>
</feature>
<dbReference type="FunFam" id="3.40.50.12160:FF:000003">
    <property type="entry name" value="CDK5 regulatory subunit-associated protein 1"/>
    <property type="match status" value="1"/>
</dbReference>
<dbReference type="InterPro" id="IPR012340">
    <property type="entry name" value="NA-bd_OB-fold"/>
</dbReference>
<feature type="binding site" evidence="9">
    <location>
        <position position="212"/>
    </location>
    <ligand>
        <name>[4Fe-4S] cluster</name>
        <dbReference type="ChEBI" id="CHEBI:49883"/>
        <label>2</label>
        <note>4Fe-4S-S-AdoMet</note>
    </ligand>
</feature>
<feature type="domain" description="Radical SAM core" evidence="12">
    <location>
        <begin position="194"/>
        <end position="424"/>
    </location>
</feature>
<keyword evidence="8 9" id="KW-0411">Iron-sulfur</keyword>
<dbReference type="FunFam" id="3.80.30.20:FF:000001">
    <property type="entry name" value="tRNA-2-methylthio-N(6)-dimethylallyladenosine synthase 2"/>
    <property type="match status" value="1"/>
</dbReference>
<dbReference type="NCBIfam" id="TIGR01125">
    <property type="entry name" value="30S ribosomal protein S12 methylthiotransferase RimO"/>
    <property type="match status" value="1"/>
</dbReference>
<comment type="subcellular location">
    <subcellularLocation>
        <location evidence="9">Cytoplasm</location>
    </subcellularLocation>
</comment>
<evidence type="ECO:0000256" key="9">
    <source>
        <dbReference type="HAMAP-Rule" id="MF_01865"/>
    </source>
</evidence>
<gene>
    <name evidence="9" type="primary">rimO</name>
    <name evidence="13" type="ORF">HGMM_F11G08C06</name>
</gene>
<evidence type="ECO:0000313" key="13">
    <source>
        <dbReference type="EMBL" id="BAL53969.1"/>
    </source>
</evidence>
<reference evidence="13" key="1">
    <citation type="journal article" date="2005" name="Environ. Microbiol.">
        <title>Genetic and functional properties of uncultivated thermophilic crenarchaeotes from a subsurface gold mine as revealed by analysis of genome fragments.</title>
        <authorList>
            <person name="Nunoura T."/>
            <person name="Hirayama H."/>
            <person name="Takami H."/>
            <person name="Oida H."/>
            <person name="Nishi S."/>
            <person name="Shimamura S."/>
            <person name="Suzuki Y."/>
            <person name="Inagaki F."/>
            <person name="Takai K."/>
            <person name="Nealson K.H."/>
            <person name="Horikoshi K."/>
        </authorList>
    </citation>
    <scope>NUCLEOTIDE SEQUENCE</scope>
</reference>
<evidence type="ECO:0000259" key="10">
    <source>
        <dbReference type="PROSITE" id="PS50926"/>
    </source>
</evidence>
<dbReference type="GO" id="GO:0035599">
    <property type="term" value="F:aspartic acid methylthiotransferase activity"/>
    <property type="evidence" value="ECO:0007669"/>
    <property type="project" value="TreeGrafter"/>
</dbReference>
<evidence type="ECO:0000256" key="5">
    <source>
        <dbReference type="ARBA" id="ARBA00022691"/>
    </source>
</evidence>
<dbReference type="InterPro" id="IPR007197">
    <property type="entry name" value="rSAM"/>
</dbReference>
<dbReference type="GO" id="GO:0005829">
    <property type="term" value="C:cytosol"/>
    <property type="evidence" value="ECO:0007669"/>
    <property type="project" value="TreeGrafter"/>
</dbReference>
<keyword evidence="5 9" id="KW-0949">S-adenosyl-L-methionine</keyword>
<keyword evidence="6 9" id="KW-0479">Metal-binding</keyword>
<keyword evidence="7 9" id="KW-0408">Iron</keyword>
<dbReference type="GO" id="GO:0046872">
    <property type="term" value="F:metal ion binding"/>
    <property type="evidence" value="ECO:0007669"/>
    <property type="project" value="UniProtKB-KW"/>
</dbReference>
<name>H5SCT3_9BACT</name>
<dbReference type="PROSITE" id="PS50926">
    <property type="entry name" value="TRAM"/>
    <property type="match status" value="1"/>
</dbReference>
<accession>H5SCT3</accession>
<feature type="binding site" evidence="9">
    <location>
        <position position="208"/>
    </location>
    <ligand>
        <name>[4Fe-4S] cluster</name>
        <dbReference type="ChEBI" id="CHEBI:49883"/>
        <label>2</label>
        <note>4Fe-4S-S-AdoMet</note>
    </ligand>
</feature>
<dbReference type="InterPro" id="IPR005840">
    <property type="entry name" value="Ribosomal_uS12_MeSTrfase_RimO"/>
</dbReference>
<dbReference type="SFLD" id="SFLDG01082">
    <property type="entry name" value="B12-binding_domain_containing"/>
    <property type="match status" value="1"/>
</dbReference>
<keyword evidence="2 9" id="KW-0004">4Fe-4S</keyword>
<dbReference type="HAMAP" id="MF_01865">
    <property type="entry name" value="MTTase_RimO"/>
    <property type="match status" value="1"/>
</dbReference>
<evidence type="ECO:0000256" key="6">
    <source>
        <dbReference type="ARBA" id="ARBA00022723"/>
    </source>
</evidence>
<feature type="domain" description="TRAM" evidence="10">
    <location>
        <begin position="427"/>
        <end position="495"/>
    </location>
</feature>
<dbReference type="GO" id="GO:0006400">
    <property type="term" value="P:tRNA modification"/>
    <property type="evidence" value="ECO:0007669"/>
    <property type="project" value="InterPro"/>
</dbReference>
<keyword evidence="3 9" id="KW-0963">Cytoplasm</keyword>
<dbReference type="SFLD" id="SFLDF00274">
    <property type="entry name" value="ribosomal_protein_S12_methylth"/>
    <property type="match status" value="1"/>
</dbReference>
<comment type="similarity">
    <text evidence="9">Belongs to the methylthiotransferase family. RimO subfamily.</text>
</comment>
<dbReference type="AlphaFoldDB" id="H5SCT3"/>
<dbReference type="Gene3D" id="2.40.50.140">
    <property type="entry name" value="Nucleic acid-binding proteins"/>
    <property type="match status" value="1"/>
</dbReference>
<comment type="cofactor">
    <cofactor evidence="9">
        <name>[4Fe-4S] cluster</name>
        <dbReference type="ChEBI" id="CHEBI:49883"/>
    </cofactor>
    <text evidence="9">Binds 2 [4Fe-4S] clusters. One cluster is coordinated with 3 cysteines and an exchangeable S-adenosyl-L-methionine.</text>
</comment>
<dbReference type="SFLD" id="SFLDS00029">
    <property type="entry name" value="Radical_SAM"/>
    <property type="match status" value="1"/>
</dbReference>
<dbReference type="PANTHER" id="PTHR43837:SF1">
    <property type="entry name" value="RIBOSOMAL PROTEIN US12 METHYLTHIOTRANSFERASE RIMO"/>
    <property type="match status" value="1"/>
</dbReference>
<evidence type="ECO:0000259" key="11">
    <source>
        <dbReference type="PROSITE" id="PS51449"/>
    </source>
</evidence>
<evidence type="ECO:0000256" key="7">
    <source>
        <dbReference type="ARBA" id="ARBA00023004"/>
    </source>
</evidence>
<protein>
    <recommendedName>
        <fullName evidence="9">Ribosomal protein uS12 methylthiotransferase RimO</fullName>
        <shortName evidence="9">uS12 MTTase</shortName>
        <shortName evidence="9">uS12 methylthiotransferase</shortName>
        <ecNumber evidence="9">2.8.4.4</ecNumber>
    </recommendedName>
    <alternativeName>
        <fullName evidence="9">Ribosomal protein uS12 (aspartate-C(3))-methylthiotransferase</fullName>
    </alternativeName>
    <alternativeName>
        <fullName evidence="9">Ribosome maturation factor RimO</fullName>
    </alternativeName>
</protein>
<comment type="catalytic activity">
    <reaction evidence="9">
        <text>L-aspartate(89)-[ribosomal protein uS12]-hydrogen + (sulfur carrier)-SH + AH2 + 2 S-adenosyl-L-methionine = 3-methylsulfanyl-L-aspartate(89)-[ribosomal protein uS12]-hydrogen + (sulfur carrier)-H + 5'-deoxyadenosine + L-methionine + A + S-adenosyl-L-homocysteine + 2 H(+)</text>
        <dbReference type="Rhea" id="RHEA:37087"/>
        <dbReference type="Rhea" id="RHEA-COMP:10460"/>
        <dbReference type="Rhea" id="RHEA-COMP:10461"/>
        <dbReference type="Rhea" id="RHEA-COMP:14737"/>
        <dbReference type="Rhea" id="RHEA-COMP:14739"/>
        <dbReference type="ChEBI" id="CHEBI:13193"/>
        <dbReference type="ChEBI" id="CHEBI:15378"/>
        <dbReference type="ChEBI" id="CHEBI:17319"/>
        <dbReference type="ChEBI" id="CHEBI:17499"/>
        <dbReference type="ChEBI" id="CHEBI:29917"/>
        <dbReference type="ChEBI" id="CHEBI:29961"/>
        <dbReference type="ChEBI" id="CHEBI:57844"/>
        <dbReference type="ChEBI" id="CHEBI:57856"/>
        <dbReference type="ChEBI" id="CHEBI:59789"/>
        <dbReference type="ChEBI" id="CHEBI:64428"/>
        <dbReference type="ChEBI" id="CHEBI:73599"/>
        <dbReference type="EC" id="2.8.4.4"/>
    </reaction>
</comment>
<dbReference type="SMART" id="SM00729">
    <property type="entry name" value="Elp3"/>
    <property type="match status" value="1"/>
</dbReference>
<dbReference type="NCBIfam" id="TIGR00089">
    <property type="entry name" value="MiaB/RimO family radical SAM methylthiotransferase"/>
    <property type="match status" value="1"/>
</dbReference>
<feature type="domain" description="MTTase N-terminal" evidence="11">
    <location>
        <begin position="15"/>
        <end position="131"/>
    </location>
</feature>
<sequence length="505" mass="57578">MSDKGTAASMQEPKASFAFVSLGCAKNTVDSERMLGLLAQDGFALTPNPEDADLVIVNTCGFIEAARQESLAVIREMLELKRRGRVRAVVVAGCLAERWRERLMHELPDIDALLGVFAREEIAQLCARVLQQVPGSAHQRERRSKRQRRTASPVSLPVLGNSVWEERQQALLEQRTVFRPAPVRPFSDQARLRITPRHFAYLKISEGCDRLCTFCAIPKMRGKHISKPIEQILEEAEELAGDGVVELNLVAQDLTYYGMDSHGRPMLAELLRALEQIEDLRWIRLLYLYPMYVTDELLETIAASQKILHYLDIPLQHINDRVLRRMQRRVSRADIENLLRRLRQAIPDLVLRTTMIVGFPGETEKEFEELCEFVAEGHFQRLGVFTYSLEPDTPAARLEGHLSEEIKEARRDQLMAIQQRVAFAWGQDQVGQAWEVLVEGRDPQRLDWWLGRSYADAPEIDGLVRFPARRCRPGQFVRVQITGCDGYDLIARIVSAPTEENSMDV</sequence>
<dbReference type="PROSITE" id="PS51918">
    <property type="entry name" value="RADICAL_SAM"/>
    <property type="match status" value="1"/>
</dbReference>
<organism evidence="13">
    <name type="scientific">uncultured Planctomycetota bacterium</name>
    <dbReference type="NCBI Taxonomy" id="120965"/>
    <lineage>
        <taxon>Bacteria</taxon>
        <taxon>Pseudomonadati</taxon>
        <taxon>Planctomycetota</taxon>
        <taxon>environmental samples</taxon>
    </lineage>
</organism>
<dbReference type="InterPro" id="IPR005839">
    <property type="entry name" value="Methylthiotransferase"/>
</dbReference>
<keyword evidence="4 9" id="KW-0808">Transferase</keyword>
<evidence type="ECO:0000256" key="3">
    <source>
        <dbReference type="ARBA" id="ARBA00022490"/>
    </source>
</evidence>
<dbReference type="Pfam" id="PF18693">
    <property type="entry name" value="TRAM_2"/>
    <property type="match status" value="1"/>
</dbReference>
<dbReference type="PANTHER" id="PTHR43837">
    <property type="entry name" value="RIBOSOMAL PROTEIN S12 METHYLTHIOTRANSFERASE RIMO"/>
    <property type="match status" value="1"/>
</dbReference>
<dbReference type="InterPro" id="IPR020612">
    <property type="entry name" value="Methylthiotransferase_CS"/>
</dbReference>
<dbReference type="GO" id="GO:0103039">
    <property type="term" value="F:protein methylthiotransferase activity"/>
    <property type="evidence" value="ECO:0007669"/>
    <property type="project" value="UniProtKB-EC"/>
</dbReference>
<proteinExistence type="inferred from homology"/>
<dbReference type="Pfam" id="PF04055">
    <property type="entry name" value="Radical_SAM"/>
    <property type="match status" value="1"/>
</dbReference>
<dbReference type="InterPro" id="IPR013848">
    <property type="entry name" value="Methylthiotransferase_N"/>
</dbReference>
<dbReference type="InterPro" id="IPR058240">
    <property type="entry name" value="rSAM_sf"/>
</dbReference>
<evidence type="ECO:0000256" key="4">
    <source>
        <dbReference type="ARBA" id="ARBA00022679"/>
    </source>
</evidence>
<dbReference type="InterPro" id="IPR006638">
    <property type="entry name" value="Elp3/MiaA/NifB-like_rSAM"/>
</dbReference>
<comment type="function">
    <text evidence="1">Catalyzes the methylthiolation of N6-(dimethylallyl)adenosine (i(6)A), leading to the formation of 2-methylthio-N6-(dimethylallyl)adenosine (ms(2)i(6)A) at position 37 in tRNAs that read codons beginning with uridine.</text>
</comment>
<dbReference type="PROSITE" id="PS01278">
    <property type="entry name" value="MTTASE_RADICAL"/>
    <property type="match status" value="1"/>
</dbReference>
<evidence type="ECO:0000256" key="2">
    <source>
        <dbReference type="ARBA" id="ARBA00022485"/>
    </source>
</evidence>
<dbReference type="EC" id="2.8.4.4" evidence="9"/>